<keyword evidence="2" id="KW-0812">Transmembrane</keyword>
<sequence>MSPHFDDTLGALFLGHMFSMLLYGVTSLQTWIYFRRYPQDPLVLRSLVLFLWTIDCLHVVLVTHGVYIYLITHFGEAIMTLKPTWSLIMIPVVSSISNCIVRGTFAYRLWKSSGRAILIHIIIVTLSLCIVAFAIFFSVKGFFVSSWSQVHRYEWAIYAGFSSEMTVNIIITVAQIRLLRRFRTGVRFRSVDALLHTLIVYSINTCFVTSVCSILGLVLFSALPDGLLYYAFYFVVSKLYLNALLANLNARSSLQESLHHPQNSSAEPPTVIGTLSTVTNAGDKPPHDHLDQGCGDV</sequence>
<feature type="transmembrane region" description="Helical" evidence="2">
    <location>
        <begin position="198"/>
        <end position="221"/>
    </location>
</feature>
<feature type="transmembrane region" description="Helical" evidence="2">
    <location>
        <begin position="84"/>
        <end position="105"/>
    </location>
</feature>
<dbReference type="OrthoDB" id="3214861at2759"/>
<name>A0A8E2DUR3_9APHY</name>
<reference evidence="4 5" key="1">
    <citation type="submission" date="2016-07" db="EMBL/GenBank/DDBJ databases">
        <title>Draft genome of the white-rot fungus Obba rivulosa 3A-2.</title>
        <authorList>
            <consortium name="DOE Joint Genome Institute"/>
            <person name="Miettinen O."/>
            <person name="Riley R."/>
            <person name="Acob R."/>
            <person name="Barry K."/>
            <person name="Cullen D."/>
            <person name="De Vries R."/>
            <person name="Hainaut M."/>
            <person name="Hatakka A."/>
            <person name="Henrissat B."/>
            <person name="Hilden K."/>
            <person name="Kuo R."/>
            <person name="Labutti K."/>
            <person name="Lipzen A."/>
            <person name="Makela M.R."/>
            <person name="Sandor L."/>
            <person name="Spatafora J.W."/>
            <person name="Grigoriev I.V."/>
            <person name="Hibbett D.S."/>
        </authorList>
    </citation>
    <scope>NUCLEOTIDE SEQUENCE [LARGE SCALE GENOMIC DNA]</scope>
    <source>
        <strain evidence="4 5">3A-2</strain>
    </source>
</reference>
<feature type="transmembrane region" description="Helical" evidence="2">
    <location>
        <begin position="46"/>
        <end position="72"/>
    </location>
</feature>
<feature type="transmembrane region" description="Helical" evidence="2">
    <location>
        <begin position="227"/>
        <end position="248"/>
    </location>
</feature>
<evidence type="ECO:0000259" key="3">
    <source>
        <dbReference type="Pfam" id="PF20152"/>
    </source>
</evidence>
<dbReference type="EMBL" id="KV722332">
    <property type="protein sequence ID" value="OCH96041.1"/>
    <property type="molecule type" value="Genomic_DNA"/>
</dbReference>
<feature type="region of interest" description="Disordered" evidence="1">
    <location>
        <begin position="276"/>
        <end position="297"/>
    </location>
</feature>
<protein>
    <recommendedName>
        <fullName evidence="3">DUF6534 domain-containing protein</fullName>
    </recommendedName>
</protein>
<evidence type="ECO:0000313" key="5">
    <source>
        <dbReference type="Proteomes" id="UP000250043"/>
    </source>
</evidence>
<gene>
    <name evidence="4" type="ORF">OBBRIDRAFT_359042</name>
</gene>
<keyword evidence="2" id="KW-1133">Transmembrane helix</keyword>
<organism evidence="4 5">
    <name type="scientific">Obba rivulosa</name>
    <dbReference type="NCBI Taxonomy" id="1052685"/>
    <lineage>
        <taxon>Eukaryota</taxon>
        <taxon>Fungi</taxon>
        <taxon>Dikarya</taxon>
        <taxon>Basidiomycota</taxon>
        <taxon>Agaricomycotina</taxon>
        <taxon>Agaricomycetes</taxon>
        <taxon>Polyporales</taxon>
        <taxon>Gelatoporiaceae</taxon>
        <taxon>Obba</taxon>
    </lineage>
</organism>
<keyword evidence="5" id="KW-1185">Reference proteome</keyword>
<dbReference type="Pfam" id="PF20152">
    <property type="entry name" value="DUF6534"/>
    <property type="match status" value="1"/>
</dbReference>
<dbReference type="Proteomes" id="UP000250043">
    <property type="component" value="Unassembled WGS sequence"/>
</dbReference>
<evidence type="ECO:0000256" key="1">
    <source>
        <dbReference type="SAM" id="MobiDB-lite"/>
    </source>
</evidence>
<dbReference type="InterPro" id="IPR045339">
    <property type="entry name" value="DUF6534"/>
</dbReference>
<proteinExistence type="predicted"/>
<feature type="transmembrane region" description="Helical" evidence="2">
    <location>
        <begin position="117"/>
        <end position="143"/>
    </location>
</feature>
<evidence type="ECO:0000313" key="4">
    <source>
        <dbReference type="EMBL" id="OCH96041.1"/>
    </source>
</evidence>
<dbReference type="PANTHER" id="PTHR40465:SF1">
    <property type="entry name" value="DUF6534 DOMAIN-CONTAINING PROTEIN"/>
    <property type="match status" value="1"/>
</dbReference>
<dbReference type="AlphaFoldDB" id="A0A8E2DUR3"/>
<feature type="domain" description="DUF6534" evidence="3">
    <location>
        <begin position="165"/>
        <end position="253"/>
    </location>
</feature>
<feature type="transmembrane region" description="Helical" evidence="2">
    <location>
        <begin position="155"/>
        <end position="178"/>
    </location>
</feature>
<feature type="transmembrane region" description="Helical" evidence="2">
    <location>
        <begin position="12"/>
        <end position="34"/>
    </location>
</feature>
<dbReference type="PANTHER" id="PTHR40465">
    <property type="entry name" value="CHROMOSOME 1, WHOLE GENOME SHOTGUN SEQUENCE"/>
    <property type="match status" value="1"/>
</dbReference>
<keyword evidence="2" id="KW-0472">Membrane</keyword>
<accession>A0A8E2DUR3</accession>
<evidence type="ECO:0000256" key="2">
    <source>
        <dbReference type="SAM" id="Phobius"/>
    </source>
</evidence>